<sequence>MRVAVVVLNWNGRALLEKFLPSLVENNHPQARIYVADNASTDDSLAWLAEHYPQVGIIRNDRNYGFAKGYNVALEGLEEDLFVLVNSDIEVTPGWLDPAIRAFESDPGITAAQPRLRDYKDKRMFEYAGAAGGFIDKLGYPYCRGRIFTVVEEDRGQYDCDTDIFWATGACLFVRRDAFRALGGFDDDFFAHLEEIDLCWRILNTGGRIRYLASCIVYHVGGATLQKYDARKTFLNFRNSLFTLVKNLPAYRIPYVVLCRLLLDGVQGVRFLTEKRPRHTWALVRAHFSFYGGFLRMWRKRRRTPFKTRRYYHTASIVFSHFVLGKKYFSEL</sequence>
<proteinExistence type="inferred from homology"/>
<evidence type="ECO:0000256" key="1">
    <source>
        <dbReference type="ARBA" id="ARBA00006739"/>
    </source>
</evidence>
<dbReference type="PANTHER" id="PTHR43179:SF12">
    <property type="entry name" value="GALACTOFURANOSYLTRANSFERASE GLFT2"/>
    <property type="match status" value="1"/>
</dbReference>
<evidence type="ECO:0000259" key="4">
    <source>
        <dbReference type="Pfam" id="PF00535"/>
    </source>
</evidence>
<comment type="similarity">
    <text evidence="1">Belongs to the glycosyltransferase 2 family.</text>
</comment>
<dbReference type="Pfam" id="PF00535">
    <property type="entry name" value="Glycos_transf_2"/>
    <property type="match status" value="1"/>
</dbReference>
<feature type="domain" description="Glycosyltransferase 2-like" evidence="4">
    <location>
        <begin position="5"/>
        <end position="182"/>
    </location>
</feature>
<accession>A0A9D1HAA6</accession>
<keyword evidence="2" id="KW-0328">Glycosyltransferase</keyword>
<protein>
    <submittedName>
        <fullName evidence="5">Glycosyltransferase family 2 protein</fullName>
    </submittedName>
</protein>
<dbReference type="SUPFAM" id="SSF53448">
    <property type="entry name" value="Nucleotide-diphospho-sugar transferases"/>
    <property type="match status" value="1"/>
</dbReference>
<gene>
    <name evidence="5" type="ORF">IAC44_00805</name>
</gene>
<dbReference type="EMBL" id="DVLY01000017">
    <property type="protein sequence ID" value="HIT97357.1"/>
    <property type="molecule type" value="Genomic_DNA"/>
</dbReference>
<dbReference type="Gene3D" id="3.90.550.10">
    <property type="entry name" value="Spore Coat Polysaccharide Biosynthesis Protein SpsA, Chain A"/>
    <property type="match status" value="1"/>
</dbReference>
<dbReference type="PANTHER" id="PTHR43179">
    <property type="entry name" value="RHAMNOSYLTRANSFERASE WBBL"/>
    <property type="match status" value="1"/>
</dbReference>
<evidence type="ECO:0000256" key="3">
    <source>
        <dbReference type="ARBA" id="ARBA00022679"/>
    </source>
</evidence>
<dbReference type="InterPro" id="IPR029044">
    <property type="entry name" value="Nucleotide-diphossugar_trans"/>
</dbReference>
<reference evidence="5" key="2">
    <citation type="journal article" date="2021" name="PeerJ">
        <title>Extensive microbial diversity within the chicken gut microbiome revealed by metagenomics and culture.</title>
        <authorList>
            <person name="Gilroy R."/>
            <person name="Ravi A."/>
            <person name="Getino M."/>
            <person name="Pursley I."/>
            <person name="Horton D.L."/>
            <person name="Alikhan N.F."/>
            <person name="Baker D."/>
            <person name="Gharbi K."/>
            <person name="Hall N."/>
            <person name="Watson M."/>
            <person name="Adriaenssens E.M."/>
            <person name="Foster-Nyarko E."/>
            <person name="Jarju S."/>
            <person name="Secka A."/>
            <person name="Antonio M."/>
            <person name="Oren A."/>
            <person name="Chaudhuri R.R."/>
            <person name="La Ragione R."/>
            <person name="Hildebrand F."/>
            <person name="Pallen M.J."/>
        </authorList>
    </citation>
    <scope>NUCLEOTIDE SEQUENCE</scope>
    <source>
        <strain evidence="5">1383</strain>
    </source>
</reference>
<keyword evidence="3" id="KW-0808">Transferase</keyword>
<evidence type="ECO:0000313" key="6">
    <source>
        <dbReference type="Proteomes" id="UP000824161"/>
    </source>
</evidence>
<dbReference type="Proteomes" id="UP000824161">
    <property type="component" value="Unassembled WGS sequence"/>
</dbReference>
<dbReference type="InterPro" id="IPR001173">
    <property type="entry name" value="Glyco_trans_2-like"/>
</dbReference>
<dbReference type="GO" id="GO:0016757">
    <property type="term" value="F:glycosyltransferase activity"/>
    <property type="evidence" value="ECO:0007669"/>
    <property type="project" value="UniProtKB-KW"/>
</dbReference>
<dbReference type="CDD" id="cd04186">
    <property type="entry name" value="GT_2_like_c"/>
    <property type="match status" value="1"/>
</dbReference>
<evidence type="ECO:0000313" key="5">
    <source>
        <dbReference type="EMBL" id="HIT97357.1"/>
    </source>
</evidence>
<dbReference type="AlphaFoldDB" id="A0A9D1HAA6"/>
<comment type="caution">
    <text evidence="5">The sequence shown here is derived from an EMBL/GenBank/DDBJ whole genome shotgun (WGS) entry which is preliminary data.</text>
</comment>
<reference evidence="5" key="1">
    <citation type="submission" date="2020-10" db="EMBL/GenBank/DDBJ databases">
        <authorList>
            <person name="Gilroy R."/>
        </authorList>
    </citation>
    <scope>NUCLEOTIDE SEQUENCE</scope>
    <source>
        <strain evidence="5">1383</strain>
    </source>
</reference>
<evidence type="ECO:0000256" key="2">
    <source>
        <dbReference type="ARBA" id="ARBA00022676"/>
    </source>
</evidence>
<organism evidence="5 6">
    <name type="scientific">Candidatus Merdimorpha stercoravium</name>
    <dbReference type="NCBI Taxonomy" id="2840863"/>
    <lineage>
        <taxon>Bacteria</taxon>
        <taxon>Pseudomonadati</taxon>
        <taxon>Bacteroidota</taxon>
        <taxon>Flavobacteriia</taxon>
        <taxon>Flavobacteriales</taxon>
        <taxon>Candidatus Merdimorpha</taxon>
    </lineage>
</organism>
<name>A0A9D1HAA6_9FLAO</name>